<proteinExistence type="predicted"/>
<protein>
    <submittedName>
        <fullName evidence="1">Polysialyltransferase family glycosyltransferase</fullName>
    </submittedName>
</protein>
<dbReference type="Pfam" id="PF07388">
    <property type="entry name" value="A-2_8-polyST"/>
    <property type="match status" value="1"/>
</dbReference>
<gene>
    <name evidence="1" type="ORF">BJP36_34870</name>
</gene>
<organism evidence="1 2">
    <name type="scientific">Moorena producens (strain JHB)</name>
    <dbReference type="NCBI Taxonomy" id="1454205"/>
    <lineage>
        <taxon>Bacteria</taxon>
        <taxon>Bacillati</taxon>
        <taxon>Cyanobacteriota</taxon>
        <taxon>Cyanophyceae</taxon>
        <taxon>Coleofasciculales</taxon>
        <taxon>Coleofasciculaceae</taxon>
        <taxon>Moorena</taxon>
    </lineage>
</organism>
<evidence type="ECO:0000313" key="1">
    <source>
        <dbReference type="EMBL" id="AOY84341.1"/>
    </source>
</evidence>
<dbReference type="Proteomes" id="UP000176944">
    <property type="component" value="Chromosome"/>
</dbReference>
<dbReference type="InterPro" id="IPR010866">
    <property type="entry name" value="A-2_8-polyST"/>
</dbReference>
<dbReference type="AlphaFoldDB" id="A0A1D9G9V4"/>
<evidence type="ECO:0000313" key="2">
    <source>
        <dbReference type="Proteomes" id="UP000176944"/>
    </source>
</evidence>
<accession>A0A1D9G9V4</accession>
<name>A0A1D9G9V4_MOOP1</name>
<reference evidence="2" key="1">
    <citation type="submission" date="2016-10" db="EMBL/GenBank/DDBJ databases">
        <title>Comparative genomics uncovers the prolific and rare metabolic potential of the cyanobacterial genus Moorea.</title>
        <authorList>
            <person name="Leao T."/>
            <person name="Castelao G."/>
            <person name="Korobeynikov A."/>
            <person name="Monroe E.A."/>
            <person name="Podell S."/>
            <person name="Glukhov E."/>
            <person name="Allen E."/>
            <person name="Gerwick W.H."/>
            <person name="Gerwick L."/>
        </authorList>
    </citation>
    <scope>NUCLEOTIDE SEQUENCE [LARGE SCALE GENOMIC DNA]</scope>
    <source>
        <strain evidence="2">JHB</strain>
    </source>
</reference>
<dbReference type="EMBL" id="CP017708">
    <property type="protein sequence ID" value="AOY84341.1"/>
    <property type="molecule type" value="Genomic_DNA"/>
</dbReference>
<sequence>MTNPKLVKRIITCQGSIQLVTALSVLSYREKEQKDLNIKYEDYLVIYHLYSPPGQIDEFAAFIKTIAELVGEWHKIVYITPDQLSDIESRLDYSSPSKIFRMVHEMVGTNRADEIYLCRNWMFGNQLLINSYKSALKICYGDSIGFYFSVTSKAFFSEPQEKKHNLINYFKSKHKSLLSRLKTILRLKTSLKPRLKFDIGYFVLPEVFGESPPMKTVTLNKVWLLETFQKLRGLVNPEYILQFRKNIAESPVSILLTSNLSEAGRMSLENEIAAYREFLICEGIEPNTVLVVKPHPRDDNVKLQKLEYALSDLFDKIIVLSEPDLFFLPFEVFFSEAFLPLDSSRHNQPRVFAVSTACLSLKLLFNVPSIVGFGDQITTKLFYENYGAGRLEHEGELRTAINKVEVPAIITNGLS</sequence>